<evidence type="ECO:0000313" key="1">
    <source>
        <dbReference type="EMBL" id="KAF2658063.1"/>
    </source>
</evidence>
<dbReference type="EMBL" id="MU004318">
    <property type="protein sequence ID" value="KAF2658063.1"/>
    <property type="molecule type" value="Genomic_DNA"/>
</dbReference>
<reference evidence="1" key="1">
    <citation type="journal article" date="2020" name="Stud. Mycol.">
        <title>101 Dothideomycetes genomes: a test case for predicting lifestyles and emergence of pathogens.</title>
        <authorList>
            <person name="Haridas S."/>
            <person name="Albert R."/>
            <person name="Binder M."/>
            <person name="Bloem J."/>
            <person name="Labutti K."/>
            <person name="Salamov A."/>
            <person name="Andreopoulos B."/>
            <person name="Baker S."/>
            <person name="Barry K."/>
            <person name="Bills G."/>
            <person name="Bluhm B."/>
            <person name="Cannon C."/>
            <person name="Castanera R."/>
            <person name="Culley D."/>
            <person name="Daum C."/>
            <person name="Ezra D."/>
            <person name="Gonzalez J."/>
            <person name="Henrissat B."/>
            <person name="Kuo A."/>
            <person name="Liang C."/>
            <person name="Lipzen A."/>
            <person name="Lutzoni F."/>
            <person name="Magnuson J."/>
            <person name="Mondo S."/>
            <person name="Nolan M."/>
            <person name="Ohm R."/>
            <person name="Pangilinan J."/>
            <person name="Park H.-J."/>
            <person name="Ramirez L."/>
            <person name="Alfaro M."/>
            <person name="Sun H."/>
            <person name="Tritt A."/>
            <person name="Yoshinaga Y."/>
            <person name="Zwiers L.-H."/>
            <person name="Turgeon B."/>
            <person name="Goodwin S."/>
            <person name="Spatafora J."/>
            <person name="Crous P."/>
            <person name="Grigoriev I."/>
        </authorList>
    </citation>
    <scope>NUCLEOTIDE SEQUENCE</scope>
    <source>
        <strain evidence="1">CBS 122681</strain>
    </source>
</reference>
<name>A0A6A6TGM4_9PLEO</name>
<keyword evidence="2" id="KW-1185">Reference proteome</keyword>
<proteinExistence type="predicted"/>
<organism evidence="1 2">
    <name type="scientific">Lophiostoma macrostomum CBS 122681</name>
    <dbReference type="NCBI Taxonomy" id="1314788"/>
    <lineage>
        <taxon>Eukaryota</taxon>
        <taxon>Fungi</taxon>
        <taxon>Dikarya</taxon>
        <taxon>Ascomycota</taxon>
        <taxon>Pezizomycotina</taxon>
        <taxon>Dothideomycetes</taxon>
        <taxon>Pleosporomycetidae</taxon>
        <taxon>Pleosporales</taxon>
        <taxon>Lophiostomataceae</taxon>
        <taxon>Lophiostoma</taxon>
    </lineage>
</organism>
<protein>
    <submittedName>
        <fullName evidence="1">Uncharacterized protein</fullName>
    </submittedName>
</protein>
<dbReference type="Proteomes" id="UP000799324">
    <property type="component" value="Unassembled WGS sequence"/>
</dbReference>
<gene>
    <name evidence="1" type="ORF">K491DRAFT_293803</name>
</gene>
<dbReference type="AlphaFoldDB" id="A0A6A6TGM4"/>
<sequence>MYVAKLVGSSSTTVRNALLSAFHVCSRYTCISTGRVRLGPQRACGDGRWTLCACCTLSTFVVFPVPHSRMYVRIVFVTPFTLLHRYSTRNR</sequence>
<accession>A0A6A6TGM4</accession>
<evidence type="ECO:0000313" key="2">
    <source>
        <dbReference type="Proteomes" id="UP000799324"/>
    </source>
</evidence>